<dbReference type="STRING" id="1077936.SAMN05421545_0061"/>
<dbReference type="RefSeq" id="WP_076420323.1">
    <property type="nucleotide sequence ID" value="NZ_FTNM01000001.1"/>
</dbReference>
<dbReference type="OrthoDB" id="9900549at2"/>
<protein>
    <submittedName>
        <fullName evidence="1">Uncharacterized protein</fullName>
    </submittedName>
</protein>
<gene>
    <name evidence="1" type="ORF">SAMN05421545_0061</name>
</gene>
<evidence type="ECO:0000313" key="1">
    <source>
        <dbReference type="EMBL" id="SIQ46965.1"/>
    </source>
</evidence>
<organism evidence="1 2">
    <name type="scientific">Pontibacter lucknowensis</name>
    <dbReference type="NCBI Taxonomy" id="1077936"/>
    <lineage>
        <taxon>Bacteria</taxon>
        <taxon>Pseudomonadati</taxon>
        <taxon>Bacteroidota</taxon>
        <taxon>Cytophagia</taxon>
        <taxon>Cytophagales</taxon>
        <taxon>Hymenobacteraceae</taxon>
        <taxon>Pontibacter</taxon>
    </lineage>
</organism>
<dbReference type="EMBL" id="FTNM01000001">
    <property type="protein sequence ID" value="SIQ46965.1"/>
    <property type="molecule type" value="Genomic_DNA"/>
</dbReference>
<keyword evidence="2" id="KW-1185">Reference proteome</keyword>
<evidence type="ECO:0000313" key="2">
    <source>
        <dbReference type="Proteomes" id="UP000185924"/>
    </source>
</evidence>
<name>A0A1N6T0P5_9BACT</name>
<reference evidence="2" key="1">
    <citation type="submission" date="2017-01" db="EMBL/GenBank/DDBJ databases">
        <authorList>
            <person name="Varghese N."/>
            <person name="Submissions S."/>
        </authorList>
    </citation>
    <scope>NUCLEOTIDE SEQUENCE [LARGE SCALE GENOMIC DNA]</scope>
    <source>
        <strain evidence="2">DM9</strain>
    </source>
</reference>
<dbReference type="AlphaFoldDB" id="A0A1N6T0P5"/>
<sequence length="244" mass="27989">MSNKFELEKSVTDAFLRSKGVTRYKLIRPESDPPDIIVQIGDKLIGIEVTLIHNSQSQIRLENSYIKVFSRVRELLIKSGIDNLVIRVESEKIKGLQMEKCAEVIVNTCLENLNRIGYRRTELIKNPIPGIKKIVAFRMDEAGIIITFDSRSNTFGPLRSDRIESVIEDKIRKLNKAKQEAPKQHSCLEENWLLMTIAGTFYSNYAGVADDRLSISLENCYDRIFVYHEKKNWIKEISAGLKVV</sequence>
<proteinExistence type="predicted"/>
<accession>A0A1N6T0P5</accession>
<dbReference type="Proteomes" id="UP000185924">
    <property type="component" value="Unassembled WGS sequence"/>
</dbReference>